<reference evidence="2" key="1">
    <citation type="journal article" date="2020" name="Nature">
        <title>Giant virus diversity and host interactions through global metagenomics.</title>
        <authorList>
            <person name="Schulz F."/>
            <person name="Roux S."/>
            <person name="Paez-Espino D."/>
            <person name="Jungbluth S."/>
            <person name="Walsh D.A."/>
            <person name="Denef V.J."/>
            <person name="McMahon K.D."/>
            <person name="Konstantinidis K.T."/>
            <person name="Eloe-Fadrosh E.A."/>
            <person name="Kyrpides N.C."/>
            <person name="Woyke T."/>
        </authorList>
    </citation>
    <scope>NUCLEOTIDE SEQUENCE</scope>
    <source>
        <strain evidence="2">GVMAG-M-3300009161-34</strain>
    </source>
</reference>
<evidence type="ECO:0000259" key="1">
    <source>
        <dbReference type="PROSITE" id="PS50011"/>
    </source>
</evidence>
<dbReference type="GO" id="GO:0005524">
    <property type="term" value="F:ATP binding"/>
    <property type="evidence" value="ECO:0007669"/>
    <property type="project" value="InterPro"/>
</dbReference>
<accession>A0A6C0EVG7</accession>
<dbReference type="GO" id="GO:0004672">
    <property type="term" value="F:protein kinase activity"/>
    <property type="evidence" value="ECO:0007669"/>
    <property type="project" value="InterPro"/>
</dbReference>
<protein>
    <recommendedName>
        <fullName evidence="1">Protein kinase domain-containing protein</fullName>
    </recommendedName>
</protein>
<sequence length="312" mass="36500">MKTFKTKKRYSYRFRTRTRTRYKKLNAKSERHRLYKDRKKYGGSIIGQGNFGCVFRPDIINGNKDIVSKVVLKTNTFNEYRHEYKILSKLSKIDTTGKFHSLMTTAVDLTPNSIPPDFSKCSLARPKYDVKDFFVFNMKFCGTNNLTHYLHRAFHKTDVSSVHIEPSILFTLLTNVIVGIKKMVKANIVHKTLDTESVYLLEPVSLRNPYCEKIIDFGEGDVRKYDTFSDKYQDYSMLFNSIIKILDDVYRSDHHNKNYTQVIIDLRNMLNELVHMTSIPKFSQDELIKKYITSIGIIFGASYSKYATSKYR</sequence>
<dbReference type="InterPro" id="IPR011009">
    <property type="entry name" value="Kinase-like_dom_sf"/>
</dbReference>
<feature type="domain" description="Protein kinase" evidence="1">
    <location>
        <begin position="40"/>
        <end position="312"/>
    </location>
</feature>
<organism evidence="2">
    <name type="scientific">viral metagenome</name>
    <dbReference type="NCBI Taxonomy" id="1070528"/>
    <lineage>
        <taxon>unclassified sequences</taxon>
        <taxon>metagenomes</taxon>
        <taxon>organismal metagenomes</taxon>
    </lineage>
</organism>
<name>A0A6C0EVG7_9ZZZZ</name>
<dbReference type="EMBL" id="MN738959">
    <property type="protein sequence ID" value="QHT33166.1"/>
    <property type="molecule type" value="Genomic_DNA"/>
</dbReference>
<dbReference type="Gene3D" id="1.10.510.10">
    <property type="entry name" value="Transferase(Phosphotransferase) domain 1"/>
    <property type="match status" value="1"/>
</dbReference>
<dbReference type="AlphaFoldDB" id="A0A6C0EVG7"/>
<dbReference type="PROSITE" id="PS50011">
    <property type="entry name" value="PROTEIN_KINASE_DOM"/>
    <property type="match status" value="1"/>
</dbReference>
<dbReference type="SUPFAM" id="SSF56112">
    <property type="entry name" value="Protein kinase-like (PK-like)"/>
    <property type="match status" value="1"/>
</dbReference>
<proteinExistence type="predicted"/>
<dbReference type="InterPro" id="IPR000719">
    <property type="entry name" value="Prot_kinase_dom"/>
</dbReference>
<evidence type="ECO:0000313" key="2">
    <source>
        <dbReference type="EMBL" id="QHT33166.1"/>
    </source>
</evidence>